<dbReference type="InterPro" id="IPR005183">
    <property type="entry name" value="DUF305_CopM-like"/>
</dbReference>
<proteinExistence type="predicted"/>
<protein>
    <submittedName>
        <fullName evidence="2">DUF305 domain-containing protein</fullName>
    </submittedName>
</protein>
<dbReference type="EMBL" id="BAAAYK010000038">
    <property type="protein sequence ID" value="GAA3355217.1"/>
    <property type="molecule type" value="Genomic_DNA"/>
</dbReference>
<organism evidence="2 3">
    <name type="scientific">Saccharopolyspora gregorii</name>
    <dbReference type="NCBI Taxonomy" id="33914"/>
    <lineage>
        <taxon>Bacteria</taxon>
        <taxon>Bacillati</taxon>
        <taxon>Actinomycetota</taxon>
        <taxon>Actinomycetes</taxon>
        <taxon>Pseudonocardiales</taxon>
        <taxon>Pseudonocardiaceae</taxon>
        <taxon>Saccharopolyspora</taxon>
    </lineage>
</organism>
<gene>
    <name evidence="2" type="ORF">GCM10020366_14420</name>
</gene>
<dbReference type="Gene3D" id="1.20.1260.10">
    <property type="match status" value="1"/>
</dbReference>
<evidence type="ECO:0000259" key="1">
    <source>
        <dbReference type="Pfam" id="PF03713"/>
    </source>
</evidence>
<dbReference type="Pfam" id="PF03713">
    <property type="entry name" value="DUF305"/>
    <property type="match status" value="1"/>
</dbReference>
<sequence length="229" mass="23936">MSTQENPGASMPVRIAIAVVAAAALLLLGGAGGLLIATPSHDSEPAPSAVDIGFAQDMSTHHQQAVTMATLAREHAADVAVRQLAFDIETNQRDQIGRMQGWLNLWGEPTGSTSPMRWMGSGGHEHGMEQHSMHGAATGSGAATMPGMADTAELDRLRGLDGPAFDAYFLQLMLRHHEGGAPMARYGAEHAGLEPVRGLAANMLGSQGTESELMRGMLADRGVAPLPAN</sequence>
<reference evidence="3" key="1">
    <citation type="journal article" date="2019" name="Int. J. Syst. Evol. Microbiol.">
        <title>The Global Catalogue of Microorganisms (GCM) 10K type strain sequencing project: providing services to taxonomists for standard genome sequencing and annotation.</title>
        <authorList>
            <consortium name="The Broad Institute Genomics Platform"/>
            <consortium name="The Broad Institute Genome Sequencing Center for Infectious Disease"/>
            <person name="Wu L."/>
            <person name="Ma J."/>
        </authorList>
    </citation>
    <scope>NUCLEOTIDE SEQUENCE [LARGE SCALE GENOMIC DNA]</scope>
    <source>
        <strain evidence="3">JCM 9687</strain>
    </source>
</reference>
<dbReference type="InterPro" id="IPR012347">
    <property type="entry name" value="Ferritin-like"/>
</dbReference>
<evidence type="ECO:0000313" key="2">
    <source>
        <dbReference type="EMBL" id="GAA3355217.1"/>
    </source>
</evidence>
<name>A0ABP6RN50_9PSEU</name>
<feature type="domain" description="DUF305" evidence="1">
    <location>
        <begin position="51"/>
        <end position="218"/>
    </location>
</feature>
<dbReference type="PANTHER" id="PTHR36933">
    <property type="entry name" value="SLL0788 PROTEIN"/>
    <property type="match status" value="1"/>
</dbReference>
<dbReference type="Proteomes" id="UP001500483">
    <property type="component" value="Unassembled WGS sequence"/>
</dbReference>
<keyword evidence="3" id="KW-1185">Reference proteome</keyword>
<dbReference type="PANTHER" id="PTHR36933:SF1">
    <property type="entry name" value="SLL0788 PROTEIN"/>
    <property type="match status" value="1"/>
</dbReference>
<dbReference type="RefSeq" id="WP_344925113.1">
    <property type="nucleotide sequence ID" value="NZ_BAAAYK010000038.1"/>
</dbReference>
<evidence type="ECO:0000313" key="3">
    <source>
        <dbReference type="Proteomes" id="UP001500483"/>
    </source>
</evidence>
<accession>A0ABP6RN50</accession>
<comment type="caution">
    <text evidence="2">The sequence shown here is derived from an EMBL/GenBank/DDBJ whole genome shotgun (WGS) entry which is preliminary data.</text>
</comment>